<reference evidence="5 6" key="1">
    <citation type="submission" date="2015-04" db="EMBL/GenBank/DDBJ databases">
        <authorList>
            <person name="Syromyatnikov M.Y."/>
            <person name="Popov V.N."/>
        </authorList>
    </citation>
    <scope>NUCLEOTIDE SEQUENCE [LARGE SCALE GENOMIC DNA]</scope>
</reference>
<dbReference type="InterPro" id="IPR038606">
    <property type="entry name" value="To_sf"/>
</dbReference>
<sequence length="260" mass="29670">MMKRIALCFAVFIKLCNCDLTEKPEWLKSCQFKDPDFTKCSTIGVQALFDNLVKGLEGIEGLQSIDPMRIDRVGILQGEGPVSVNASISKVKITGISKVKVIENQVSSKDYSWITIVKLPKMRLEGNYHMMGRILVIPLNGRGKCWFEPSNMDIKFYTKTRLYAKNDHTFYNVTGCRVHFNMEGLKLRMDNLFEGVKVLEDSTNLYLNENWRPVSEALKPIISKNIEEILLGIMSKIFHQIPGDFFISDLPKPNELKQAN</sequence>
<evidence type="ECO:0000256" key="4">
    <source>
        <dbReference type="SAM" id="SignalP"/>
    </source>
</evidence>
<dbReference type="FunFam" id="3.15.10.30:FF:000001">
    <property type="entry name" value="Takeout-like protein 1"/>
    <property type="match status" value="1"/>
</dbReference>
<gene>
    <name evidence="5" type="primary">similar to Protein takeout</name>
    <name evidence="5" type="ORF">CLUMA_CG020662</name>
</gene>
<organism evidence="5 6">
    <name type="scientific">Clunio marinus</name>
    <dbReference type="NCBI Taxonomy" id="568069"/>
    <lineage>
        <taxon>Eukaryota</taxon>
        <taxon>Metazoa</taxon>
        <taxon>Ecdysozoa</taxon>
        <taxon>Arthropoda</taxon>
        <taxon>Hexapoda</taxon>
        <taxon>Insecta</taxon>
        <taxon>Pterygota</taxon>
        <taxon>Neoptera</taxon>
        <taxon>Endopterygota</taxon>
        <taxon>Diptera</taxon>
        <taxon>Nematocera</taxon>
        <taxon>Chironomoidea</taxon>
        <taxon>Chironomidae</taxon>
        <taxon>Clunio</taxon>
    </lineage>
</organism>
<dbReference type="GO" id="GO:0005615">
    <property type="term" value="C:extracellular space"/>
    <property type="evidence" value="ECO:0007669"/>
    <property type="project" value="TreeGrafter"/>
</dbReference>
<evidence type="ECO:0000256" key="2">
    <source>
        <dbReference type="ARBA" id="ARBA00023108"/>
    </source>
</evidence>
<dbReference type="Pfam" id="PF06585">
    <property type="entry name" value="JHBP"/>
    <property type="match status" value="1"/>
</dbReference>
<dbReference type="Gene3D" id="3.15.10.30">
    <property type="entry name" value="Haemolymph juvenile hormone binding protein"/>
    <property type="match status" value="1"/>
</dbReference>
<dbReference type="Proteomes" id="UP000183832">
    <property type="component" value="Unassembled WGS sequence"/>
</dbReference>
<dbReference type="SMART" id="SM00700">
    <property type="entry name" value="JHBP"/>
    <property type="match status" value="1"/>
</dbReference>
<evidence type="ECO:0000256" key="1">
    <source>
        <dbReference type="ARBA" id="ARBA00022729"/>
    </source>
</evidence>
<keyword evidence="1 4" id="KW-0732">Signal</keyword>
<dbReference type="STRING" id="568069.A0A1J1J7F3"/>
<accession>A0A1J1J7F3</accession>
<proteinExistence type="inferred from homology"/>
<protein>
    <submittedName>
        <fullName evidence="5">CLUMA_CG020662, isoform A</fullName>
    </submittedName>
</protein>
<evidence type="ECO:0000256" key="3">
    <source>
        <dbReference type="ARBA" id="ARBA00060902"/>
    </source>
</evidence>
<dbReference type="PANTHER" id="PTHR11008:SF25">
    <property type="entry name" value="IP09473P-RELATED"/>
    <property type="match status" value="1"/>
</dbReference>
<keyword evidence="2" id="KW-0090">Biological rhythms</keyword>
<name>A0A1J1J7F3_9DIPT</name>
<dbReference type="PANTHER" id="PTHR11008">
    <property type="entry name" value="PROTEIN TAKEOUT-LIKE PROTEIN"/>
    <property type="match status" value="1"/>
</dbReference>
<feature type="signal peptide" evidence="4">
    <location>
        <begin position="1"/>
        <end position="18"/>
    </location>
</feature>
<keyword evidence="6" id="KW-1185">Reference proteome</keyword>
<comment type="similarity">
    <text evidence="3">Belongs to the TO family.</text>
</comment>
<dbReference type="AlphaFoldDB" id="A0A1J1J7F3"/>
<dbReference type="OrthoDB" id="21595at2759"/>
<dbReference type="GO" id="GO:0007623">
    <property type="term" value="P:circadian rhythm"/>
    <property type="evidence" value="ECO:0007669"/>
    <property type="project" value="UniProtKB-ARBA"/>
</dbReference>
<dbReference type="EMBL" id="CVRI01000073">
    <property type="protein sequence ID" value="CRL07708.1"/>
    <property type="molecule type" value="Genomic_DNA"/>
</dbReference>
<evidence type="ECO:0000313" key="5">
    <source>
        <dbReference type="EMBL" id="CRL07708.1"/>
    </source>
</evidence>
<feature type="chain" id="PRO_5012249911" evidence="4">
    <location>
        <begin position="19"/>
        <end position="260"/>
    </location>
</feature>
<dbReference type="InterPro" id="IPR010562">
    <property type="entry name" value="Haemolymph_juvenile_hormone-bd"/>
</dbReference>
<evidence type="ECO:0000313" key="6">
    <source>
        <dbReference type="Proteomes" id="UP000183832"/>
    </source>
</evidence>